<protein>
    <submittedName>
        <fullName evidence="3">Decapping nuclease</fullName>
    </submittedName>
    <submittedName>
        <fullName evidence="2">TLDc domain-containing protein</fullName>
    </submittedName>
</protein>
<evidence type="ECO:0000313" key="2">
    <source>
        <dbReference type="WBParaSite" id="SSTP_0000398700.1"/>
    </source>
</evidence>
<evidence type="ECO:0000313" key="1">
    <source>
        <dbReference type="Proteomes" id="UP000035681"/>
    </source>
</evidence>
<name>A0A0K0E3B5_STRER</name>
<dbReference type="AlphaFoldDB" id="A0A0K0E3B5"/>
<proteinExistence type="predicted"/>
<keyword evidence="1" id="KW-1185">Reference proteome</keyword>
<evidence type="ECO:0000313" key="3">
    <source>
        <dbReference type="WBParaSite" id="TCONS_00005691.p1"/>
    </source>
</evidence>
<sequence>MNQDIILNADGTIDWSERGNIGIIYNNNEKKLFYRKDLFFKNRLKTKTRDKSYFETLSKNVEGVDEKNNANVQLSCIGSVRKIFYRNSRSYRRLNLREKIYDKVINNISVYLNLSDIINISKNYDQDYLGDLQETRSQSEMNVFASNEYNQIHLAVNSHCDILASIVNFDEVLENMNSAEEGISFYRKRLIRLCNITLSGLERIIGDCEVSKRSTYAAFFGVFYKDEFFINITFDNNSFDNQKIKREGLFQGGEVDIISLQLKTHFSFILNFKFTSNWENSNKGSNILRPFQSGILFNTTDCLIIFTFSNSHEFQNKSCCNKQNLVSKYRNYKKWLIPLDSLDFETKTLHDGCEISSVKIKRLTSSYTMENDENKSIICEEKIVHIKNLLIDLIDIIYQRKTKSGTFYNLDDFQVDLININEEKENITFYITALHRVLINNIELTYNVIKFHAIFNFNLMLIKSTLLSCVKISNSEAQESKFWYGKSGNFETYHKTPEAHIFDNTEQLNGESKKFLIPFYKNVILAM</sequence>
<dbReference type="WBParaSite" id="SSTP_0000398700.1">
    <property type="protein sequence ID" value="SSTP_0000398700.1"/>
    <property type="gene ID" value="SSTP_0000398700"/>
</dbReference>
<dbReference type="Proteomes" id="UP000035681">
    <property type="component" value="Unplaced"/>
</dbReference>
<dbReference type="WBParaSite" id="TCONS_00005691.p1">
    <property type="protein sequence ID" value="TCONS_00005691.p1"/>
    <property type="gene ID" value="XLOC_003941"/>
</dbReference>
<reference evidence="2" key="1">
    <citation type="submission" date="2015-08" db="UniProtKB">
        <authorList>
            <consortium name="WormBaseParasite"/>
        </authorList>
    </citation>
    <scope>IDENTIFICATION</scope>
</reference>
<accession>A0A0K0E3B5</accession>
<organism evidence="2">
    <name type="scientific">Strongyloides stercoralis</name>
    <name type="common">Threadworm</name>
    <dbReference type="NCBI Taxonomy" id="6248"/>
    <lineage>
        <taxon>Eukaryota</taxon>
        <taxon>Metazoa</taxon>
        <taxon>Ecdysozoa</taxon>
        <taxon>Nematoda</taxon>
        <taxon>Chromadorea</taxon>
        <taxon>Rhabditida</taxon>
        <taxon>Tylenchina</taxon>
        <taxon>Panagrolaimomorpha</taxon>
        <taxon>Strongyloidoidea</taxon>
        <taxon>Strongyloididae</taxon>
        <taxon>Strongyloides</taxon>
    </lineage>
</organism>